<evidence type="ECO:0000256" key="7">
    <source>
        <dbReference type="SAM" id="MobiDB-lite"/>
    </source>
</evidence>
<name>S3CLG7_GLAL2</name>
<dbReference type="SMART" id="SM00363">
    <property type="entry name" value="S4"/>
    <property type="match status" value="1"/>
</dbReference>
<dbReference type="GO" id="GO:0019843">
    <property type="term" value="F:rRNA binding"/>
    <property type="evidence" value="ECO:0007669"/>
    <property type="project" value="UniProtKB-KW"/>
</dbReference>
<feature type="domain" description="RNA-binding S4" evidence="8">
    <location>
        <begin position="130"/>
        <end position="190"/>
    </location>
</feature>
<keyword evidence="10" id="KW-1185">Reference proteome</keyword>
<evidence type="ECO:0000256" key="1">
    <source>
        <dbReference type="ARBA" id="ARBA00007465"/>
    </source>
</evidence>
<proteinExistence type="inferred from homology"/>
<dbReference type="GO" id="GO:0003735">
    <property type="term" value="F:structural constituent of ribosome"/>
    <property type="evidence" value="ECO:0007669"/>
    <property type="project" value="EnsemblFungi"/>
</dbReference>
<evidence type="ECO:0000313" key="10">
    <source>
        <dbReference type="Proteomes" id="UP000016922"/>
    </source>
</evidence>
<dbReference type="GeneID" id="19461029"/>
<evidence type="ECO:0000256" key="5">
    <source>
        <dbReference type="ARBA" id="ARBA00023274"/>
    </source>
</evidence>
<feature type="compositionally biased region" description="Basic and acidic residues" evidence="7">
    <location>
        <begin position="98"/>
        <end position="111"/>
    </location>
</feature>
<dbReference type="OMA" id="GDMFQVE"/>
<dbReference type="CDD" id="cd00165">
    <property type="entry name" value="S4"/>
    <property type="match status" value="1"/>
</dbReference>
<gene>
    <name evidence="9" type="ORF">GLAREA_01971</name>
</gene>
<evidence type="ECO:0000256" key="6">
    <source>
        <dbReference type="PROSITE-ProRule" id="PRU00182"/>
    </source>
</evidence>
<dbReference type="KEGG" id="glz:GLAREA_01971"/>
<dbReference type="InterPro" id="IPR002942">
    <property type="entry name" value="S4_RNA-bd"/>
</dbReference>
<dbReference type="STRING" id="1116229.S3CLG7"/>
<dbReference type="PROSITE" id="PS00632">
    <property type="entry name" value="RIBOSOMAL_S4"/>
    <property type="match status" value="1"/>
</dbReference>
<accession>S3CLG7</accession>
<dbReference type="eggNOG" id="ENOG502QTS9">
    <property type="taxonomic scope" value="Eukaryota"/>
</dbReference>
<dbReference type="GO" id="GO:0005763">
    <property type="term" value="C:mitochondrial small ribosomal subunit"/>
    <property type="evidence" value="ECO:0007669"/>
    <property type="project" value="EnsemblFungi"/>
</dbReference>
<dbReference type="PANTHER" id="PTHR11831:SF4">
    <property type="entry name" value="SMALL RIBOSOMAL SUBUNIT PROTEIN US4M"/>
    <property type="match status" value="1"/>
</dbReference>
<dbReference type="HOGENOM" id="CLU_026386_1_0_1"/>
<sequence length="450" mass="51439">MSRKRFHGLKRVKVRMTWNKYNLYNLSRLRPRFSFGTFFQQKWAAKSASRAYHGEQIREKQWQRMFTSKLDAVIPMDYKYLAQHDGSELAAGRGSGLEQKRYDPNDPQMKEPRKKFKIPYMAQTFAPIERRLDVAVFRALFASSARQARQFVTHGSVKVNGQKMPYPGYLLNPGDMFQVEPERVLFATGQTKTAEQVKKGREKRKVQREVNARRHEKRIEARAQALKNAAAKIAAQKKEALAPTPRPILSEPMGDVEARKQRRSDLQALVTQVKALMENTKSPPSAKKKQELRKFTKDVRQTMASVNRKPIDDLDGDLAKLVDRLTLTTGKSLPAAKTLQPPTKTETAPASQSSSVVTTVSNAAKQRARKALQESRQNIIDESKPYATPWRPRPYMSAFAFVPRYLEVNHKICSAVYLRHPVAKAGLSEVPSPFAPDTLQLAFNWYLRRR</sequence>
<evidence type="ECO:0000313" key="9">
    <source>
        <dbReference type="EMBL" id="EPE26059.1"/>
    </source>
</evidence>
<keyword evidence="3 6" id="KW-0694">RNA-binding</keyword>
<dbReference type="EMBL" id="KE145371">
    <property type="protein sequence ID" value="EPE26059.1"/>
    <property type="molecule type" value="Genomic_DNA"/>
</dbReference>
<evidence type="ECO:0000256" key="3">
    <source>
        <dbReference type="ARBA" id="ARBA00022884"/>
    </source>
</evidence>
<dbReference type="InterPro" id="IPR022801">
    <property type="entry name" value="Ribosomal_uS4"/>
</dbReference>
<dbReference type="InterPro" id="IPR018079">
    <property type="entry name" value="Ribosomal_uS4_CS"/>
</dbReference>
<feature type="region of interest" description="Disordered" evidence="7">
    <location>
        <begin position="333"/>
        <end position="355"/>
    </location>
</feature>
<comment type="similarity">
    <text evidence="1">Belongs to the universal ribosomal protein uS4 family.</text>
</comment>
<dbReference type="RefSeq" id="XP_008087378.1">
    <property type="nucleotide sequence ID" value="XM_008089187.1"/>
</dbReference>
<evidence type="ECO:0000256" key="2">
    <source>
        <dbReference type="ARBA" id="ARBA00022730"/>
    </source>
</evidence>
<dbReference type="GO" id="GO:0042274">
    <property type="term" value="P:ribosomal small subunit biogenesis"/>
    <property type="evidence" value="ECO:0007669"/>
    <property type="project" value="TreeGrafter"/>
</dbReference>
<evidence type="ECO:0000259" key="8">
    <source>
        <dbReference type="SMART" id="SM00363"/>
    </source>
</evidence>
<dbReference type="PANTHER" id="PTHR11831">
    <property type="entry name" value="30S 40S RIBOSOMAL PROTEIN"/>
    <property type="match status" value="1"/>
</dbReference>
<dbReference type="PROSITE" id="PS50889">
    <property type="entry name" value="S4"/>
    <property type="match status" value="1"/>
</dbReference>
<keyword evidence="4" id="KW-0689">Ribosomal protein</keyword>
<dbReference type="InterPro" id="IPR036986">
    <property type="entry name" value="S4_RNA-bd_sf"/>
</dbReference>
<dbReference type="Pfam" id="PF01479">
    <property type="entry name" value="S4"/>
    <property type="match status" value="1"/>
</dbReference>
<dbReference type="Gene3D" id="3.10.290.10">
    <property type="entry name" value="RNA-binding S4 domain"/>
    <property type="match status" value="1"/>
</dbReference>
<evidence type="ECO:0000256" key="4">
    <source>
        <dbReference type="ARBA" id="ARBA00022980"/>
    </source>
</evidence>
<reference evidence="9 10" key="1">
    <citation type="journal article" date="2013" name="BMC Genomics">
        <title>Genomics-driven discovery of the pneumocandin biosynthetic gene cluster in the fungus Glarea lozoyensis.</title>
        <authorList>
            <person name="Chen L."/>
            <person name="Yue Q."/>
            <person name="Zhang X."/>
            <person name="Xiang M."/>
            <person name="Wang C."/>
            <person name="Li S."/>
            <person name="Che Y."/>
            <person name="Ortiz-Lopez F.J."/>
            <person name="Bills G.F."/>
            <person name="Liu X."/>
            <person name="An Z."/>
        </authorList>
    </citation>
    <scope>NUCLEOTIDE SEQUENCE [LARGE SCALE GENOMIC DNA]</scope>
    <source>
        <strain evidence="10">ATCC 20868 / MF5171</strain>
    </source>
</reference>
<organism evidence="9 10">
    <name type="scientific">Glarea lozoyensis (strain ATCC 20868 / MF5171)</name>
    <dbReference type="NCBI Taxonomy" id="1116229"/>
    <lineage>
        <taxon>Eukaryota</taxon>
        <taxon>Fungi</taxon>
        <taxon>Dikarya</taxon>
        <taxon>Ascomycota</taxon>
        <taxon>Pezizomycotina</taxon>
        <taxon>Leotiomycetes</taxon>
        <taxon>Helotiales</taxon>
        <taxon>Helotiaceae</taxon>
        <taxon>Glarea</taxon>
    </lineage>
</organism>
<dbReference type="SUPFAM" id="SSF55174">
    <property type="entry name" value="Alpha-L RNA-binding motif"/>
    <property type="match status" value="1"/>
</dbReference>
<dbReference type="AlphaFoldDB" id="S3CLG7"/>
<keyword evidence="2 6" id="KW-0699">rRNA-binding</keyword>
<protein>
    <submittedName>
        <fullName evidence="9">Alpha-L RNA-binding motif</fullName>
    </submittedName>
</protein>
<dbReference type="OrthoDB" id="3356781at2759"/>
<keyword evidence="5" id="KW-0687">Ribonucleoprotein</keyword>
<dbReference type="Proteomes" id="UP000016922">
    <property type="component" value="Unassembled WGS sequence"/>
</dbReference>
<feature type="region of interest" description="Disordered" evidence="7">
    <location>
        <begin position="91"/>
        <end position="111"/>
    </location>
</feature>